<protein>
    <recommendedName>
        <fullName evidence="10">E3 ubiquitin-protein ligase RNF181</fullName>
        <ecNumber evidence="3">2.3.2.27</ecNumber>
    </recommendedName>
    <alternativeName>
        <fullName evidence="11">RING finger protein 181</fullName>
    </alternativeName>
</protein>
<evidence type="ECO:0000256" key="12">
    <source>
        <dbReference type="ARBA" id="ARBA00045940"/>
    </source>
</evidence>
<dbReference type="SUPFAM" id="SSF57850">
    <property type="entry name" value="RING/U-box"/>
    <property type="match status" value="1"/>
</dbReference>
<evidence type="ECO:0000256" key="9">
    <source>
        <dbReference type="ARBA" id="ARBA00038197"/>
    </source>
</evidence>
<dbReference type="Gene3D" id="3.30.40.10">
    <property type="entry name" value="Zinc/RING finger domain, C3HC4 (zinc finger)"/>
    <property type="match status" value="1"/>
</dbReference>
<comment type="pathway">
    <text evidence="2">Protein modification; protein ubiquitination.</text>
</comment>
<dbReference type="OrthoDB" id="21204at2759"/>
<evidence type="ECO:0000256" key="3">
    <source>
        <dbReference type="ARBA" id="ARBA00012483"/>
    </source>
</evidence>
<dbReference type="PANTHER" id="PTHR15710:SF160">
    <property type="entry name" value="E3 UBIQUITIN-PROTEIN LIGASE RNF181"/>
    <property type="match status" value="1"/>
</dbReference>
<dbReference type="OMA" id="EHLHGAM"/>
<keyword evidence="6 13" id="KW-0863">Zinc-finger</keyword>
<dbReference type="PANTHER" id="PTHR15710">
    <property type="entry name" value="E3 UBIQUITIN-PROTEIN LIGASE PRAJA"/>
    <property type="match status" value="1"/>
</dbReference>
<organism evidence="15 16">
    <name type="scientific">Zootermopsis nevadensis</name>
    <name type="common">Dampwood termite</name>
    <dbReference type="NCBI Taxonomy" id="136037"/>
    <lineage>
        <taxon>Eukaryota</taxon>
        <taxon>Metazoa</taxon>
        <taxon>Ecdysozoa</taxon>
        <taxon>Arthropoda</taxon>
        <taxon>Hexapoda</taxon>
        <taxon>Insecta</taxon>
        <taxon>Pterygota</taxon>
        <taxon>Neoptera</taxon>
        <taxon>Polyneoptera</taxon>
        <taxon>Dictyoptera</taxon>
        <taxon>Blattodea</taxon>
        <taxon>Blattoidea</taxon>
        <taxon>Termitoidae</taxon>
        <taxon>Termopsidae</taxon>
        <taxon>Zootermopsis</taxon>
    </lineage>
</organism>
<dbReference type="GO" id="GO:0016567">
    <property type="term" value="P:protein ubiquitination"/>
    <property type="evidence" value="ECO:0007669"/>
    <property type="project" value="TreeGrafter"/>
</dbReference>
<dbReference type="FunCoup" id="A0A067R5N6">
    <property type="interactions" value="311"/>
</dbReference>
<evidence type="ECO:0000313" key="16">
    <source>
        <dbReference type="Proteomes" id="UP000027135"/>
    </source>
</evidence>
<evidence type="ECO:0000259" key="14">
    <source>
        <dbReference type="PROSITE" id="PS50089"/>
    </source>
</evidence>
<dbReference type="Proteomes" id="UP000027135">
    <property type="component" value="Unassembled WGS sequence"/>
</dbReference>
<name>A0A067R5N6_ZOONE</name>
<keyword evidence="5" id="KW-0479">Metal-binding</keyword>
<dbReference type="GO" id="GO:0005737">
    <property type="term" value="C:cytoplasm"/>
    <property type="evidence" value="ECO:0007669"/>
    <property type="project" value="TreeGrafter"/>
</dbReference>
<gene>
    <name evidence="15" type="ORF">L798_06560</name>
</gene>
<comment type="function">
    <text evidence="12">E3 ubiquitin-protein ligase which accepts ubiquitin from an E2 ubiquitin-conjugating enzyme in the form of a thioester and then directly transfers the ubiquitin to targeted substrates. Catalyzes monoubiquitination of 26S proteasome subunit PSMC2/RPT1.</text>
</comment>
<keyword evidence="4" id="KW-0808">Transferase</keyword>
<dbReference type="AlphaFoldDB" id="A0A067R5N6"/>
<dbReference type="InParanoid" id="A0A067R5N6"/>
<dbReference type="GO" id="GO:0008270">
    <property type="term" value="F:zinc ion binding"/>
    <property type="evidence" value="ECO:0007669"/>
    <property type="project" value="UniProtKB-KW"/>
</dbReference>
<dbReference type="EC" id="2.3.2.27" evidence="3"/>
<evidence type="ECO:0000256" key="10">
    <source>
        <dbReference type="ARBA" id="ARBA00039317"/>
    </source>
</evidence>
<dbReference type="InterPro" id="IPR013083">
    <property type="entry name" value="Znf_RING/FYVE/PHD"/>
</dbReference>
<keyword evidence="8" id="KW-0862">Zinc</keyword>
<proteinExistence type="inferred from homology"/>
<dbReference type="GO" id="GO:0061630">
    <property type="term" value="F:ubiquitin protein ligase activity"/>
    <property type="evidence" value="ECO:0007669"/>
    <property type="project" value="UniProtKB-EC"/>
</dbReference>
<evidence type="ECO:0000313" key="15">
    <source>
        <dbReference type="EMBL" id="KDR18580.1"/>
    </source>
</evidence>
<keyword evidence="16" id="KW-1185">Reference proteome</keyword>
<evidence type="ECO:0000256" key="4">
    <source>
        <dbReference type="ARBA" id="ARBA00022679"/>
    </source>
</evidence>
<evidence type="ECO:0000256" key="13">
    <source>
        <dbReference type="PROSITE-ProRule" id="PRU00175"/>
    </source>
</evidence>
<evidence type="ECO:0000256" key="2">
    <source>
        <dbReference type="ARBA" id="ARBA00004906"/>
    </source>
</evidence>
<dbReference type="InterPro" id="IPR001841">
    <property type="entry name" value="Znf_RING"/>
</dbReference>
<dbReference type="Pfam" id="PF13639">
    <property type="entry name" value="zf-RING_2"/>
    <property type="match status" value="1"/>
</dbReference>
<evidence type="ECO:0000256" key="1">
    <source>
        <dbReference type="ARBA" id="ARBA00000900"/>
    </source>
</evidence>
<keyword evidence="7" id="KW-0833">Ubl conjugation pathway</keyword>
<dbReference type="FunFam" id="3.30.40.10:FF:000127">
    <property type="entry name" value="E3 ubiquitin-protein ligase RNF181"/>
    <property type="match status" value="1"/>
</dbReference>
<evidence type="ECO:0000256" key="8">
    <source>
        <dbReference type="ARBA" id="ARBA00022833"/>
    </source>
</evidence>
<dbReference type="eggNOG" id="KOG0800">
    <property type="taxonomic scope" value="Eukaryota"/>
</dbReference>
<sequence length="145" mass="16740">MADYFEEMGWEPLGPGQAPDQLLHLARLLRDFGMWEELGHGQRLPPSASKASIMNLQEKEIKISGEQCPVCLKEYTVGETVKVMPCKHSFHSSCILPWLEKTNSCPLCRHELPTDDEEYEMYRKEKLRAKQREAELETLHSSMFS</sequence>
<feature type="domain" description="RING-type" evidence="14">
    <location>
        <begin position="68"/>
        <end position="109"/>
    </location>
</feature>
<dbReference type="PROSITE" id="PS50089">
    <property type="entry name" value="ZF_RING_2"/>
    <property type="match status" value="1"/>
</dbReference>
<evidence type="ECO:0000256" key="5">
    <source>
        <dbReference type="ARBA" id="ARBA00022723"/>
    </source>
</evidence>
<dbReference type="SMART" id="SM00184">
    <property type="entry name" value="RING"/>
    <property type="match status" value="1"/>
</dbReference>
<accession>A0A067R5N6</accession>
<evidence type="ECO:0000256" key="7">
    <source>
        <dbReference type="ARBA" id="ARBA00022786"/>
    </source>
</evidence>
<dbReference type="EMBL" id="KK852680">
    <property type="protein sequence ID" value="KDR18580.1"/>
    <property type="molecule type" value="Genomic_DNA"/>
</dbReference>
<evidence type="ECO:0000256" key="11">
    <source>
        <dbReference type="ARBA" id="ARBA00041674"/>
    </source>
</evidence>
<reference evidence="15 16" key="1">
    <citation type="journal article" date="2014" name="Nat. Commun.">
        <title>Molecular traces of alternative social organization in a termite genome.</title>
        <authorList>
            <person name="Terrapon N."/>
            <person name="Li C."/>
            <person name="Robertson H.M."/>
            <person name="Ji L."/>
            <person name="Meng X."/>
            <person name="Booth W."/>
            <person name="Chen Z."/>
            <person name="Childers C.P."/>
            <person name="Glastad K.M."/>
            <person name="Gokhale K."/>
            <person name="Gowin J."/>
            <person name="Gronenberg W."/>
            <person name="Hermansen R.A."/>
            <person name="Hu H."/>
            <person name="Hunt B.G."/>
            <person name="Huylmans A.K."/>
            <person name="Khalil S.M."/>
            <person name="Mitchell R.D."/>
            <person name="Munoz-Torres M.C."/>
            <person name="Mustard J.A."/>
            <person name="Pan H."/>
            <person name="Reese J.T."/>
            <person name="Scharf M.E."/>
            <person name="Sun F."/>
            <person name="Vogel H."/>
            <person name="Xiao J."/>
            <person name="Yang W."/>
            <person name="Yang Z."/>
            <person name="Yang Z."/>
            <person name="Zhou J."/>
            <person name="Zhu J."/>
            <person name="Brent C.S."/>
            <person name="Elsik C.G."/>
            <person name="Goodisman M.A."/>
            <person name="Liberles D.A."/>
            <person name="Roe R.M."/>
            <person name="Vargo E.L."/>
            <person name="Vilcinskas A."/>
            <person name="Wang J."/>
            <person name="Bornberg-Bauer E."/>
            <person name="Korb J."/>
            <person name="Zhang G."/>
            <person name="Liebig J."/>
        </authorList>
    </citation>
    <scope>NUCLEOTIDE SEQUENCE [LARGE SCALE GENOMIC DNA]</scope>
    <source>
        <tissue evidence="15">Whole organism</tissue>
    </source>
</reference>
<dbReference type="STRING" id="136037.A0A067R5N6"/>
<evidence type="ECO:0000256" key="6">
    <source>
        <dbReference type="ARBA" id="ARBA00022771"/>
    </source>
</evidence>
<dbReference type="CDD" id="cd16669">
    <property type="entry name" value="RING-H2_RNF181"/>
    <property type="match status" value="1"/>
</dbReference>
<comment type="similarity">
    <text evidence="9">Belongs to the RNF181 family.</text>
</comment>
<comment type="catalytic activity">
    <reaction evidence="1">
        <text>S-ubiquitinyl-[E2 ubiquitin-conjugating enzyme]-L-cysteine + [acceptor protein]-L-lysine = [E2 ubiquitin-conjugating enzyme]-L-cysteine + N(6)-ubiquitinyl-[acceptor protein]-L-lysine.</text>
        <dbReference type="EC" id="2.3.2.27"/>
    </reaction>
</comment>